<feature type="chain" id="PRO_5031379999" evidence="1">
    <location>
        <begin position="26"/>
        <end position="445"/>
    </location>
</feature>
<feature type="signal peptide" evidence="1">
    <location>
        <begin position="1"/>
        <end position="25"/>
    </location>
</feature>
<evidence type="ECO:0000313" key="2">
    <source>
        <dbReference type="EMBL" id="MBB3113770.1"/>
    </source>
</evidence>
<sequence length="445" mass="48829">MKFPKSYTYGLAVMMLTTGLLTACGANDSNSSNGGNGSTETAGNSADGTETVKLKVYAQHFDDDTSKPFDYAVEELKKVMPNVEIELDPAVMDGYQKLKTYAATGNMPDIYFTDWSTLQTFAKSKNVEVLDDYEVTNSFKANMTSGTESRLVAPDGHVYAFPDTGIEFQLLYYNKSIFEKVGIATPIKTVDELAAAATKLKEAGYVPMSIFAKEKWIPRAFYAGFVTREDSNGFGTLDDANVKELPQAFITAAEQVKKLQEAGLFDVNATNTNYDQASALFYQEKAAMFVNGQWEIYSSQEKLGDKVDWMYWPAKDEATYEASKLFINGAGSPQGYAVSPSSKNKEIAVQVASILAQKSAEYRYSQLGSPIVASKTDKPIAGSVPAMMDRLAKEVLPNAQAYAGALNNTKISTSLEDNTQSLLINNFTVEQFVSELNRVLKKEHP</sequence>
<name>A0A7W5FQS6_9BACL</name>
<dbReference type="PANTHER" id="PTHR43649">
    <property type="entry name" value="ARABINOSE-BINDING PROTEIN-RELATED"/>
    <property type="match status" value="1"/>
</dbReference>
<gene>
    <name evidence="2" type="ORF">FHS18_005883</name>
</gene>
<protein>
    <submittedName>
        <fullName evidence="2">Raffinose/stachyose/melibiose transport system substrate-binding protein</fullName>
    </submittedName>
</protein>
<dbReference type="InterPro" id="IPR050490">
    <property type="entry name" value="Bact_solute-bd_prot1"/>
</dbReference>
<dbReference type="Gene3D" id="3.40.190.10">
    <property type="entry name" value="Periplasmic binding protein-like II"/>
    <property type="match status" value="2"/>
</dbReference>
<dbReference type="AlphaFoldDB" id="A0A7W5FQS6"/>
<dbReference type="Proteomes" id="UP000570361">
    <property type="component" value="Unassembled WGS sequence"/>
</dbReference>
<evidence type="ECO:0000313" key="3">
    <source>
        <dbReference type="Proteomes" id="UP000570361"/>
    </source>
</evidence>
<dbReference type="RefSeq" id="WP_183603838.1">
    <property type="nucleotide sequence ID" value="NZ_JACHXK010000021.1"/>
</dbReference>
<comment type="caution">
    <text evidence="2">The sequence shown here is derived from an EMBL/GenBank/DDBJ whole genome shotgun (WGS) entry which is preliminary data.</text>
</comment>
<dbReference type="EMBL" id="JACHXK010000021">
    <property type="protein sequence ID" value="MBB3113770.1"/>
    <property type="molecule type" value="Genomic_DNA"/>
</dbReference>
<accession>A0A7W5FQS6</accession>
<evidence type="ECO:0000256" key="1">
    <source>
        <dbReference type="SAM" id="SignalP"/>
    </source>
</evidence>
<dbReference type="PROSITE" id="PS51257">
    <property type="entry name" value="PROKAR_LIPOPROTEIN"/>
    <property type="match status" value="1"/>
</dbReference>
<dbReference type="InterPro" id="IPR006059">
    <property type="entry name" value="SBP"/>
</dbReference>
<organism evidence="2 3">
    <name type="scientific">Paenibacillus phyllosphaerae</name>
    <dbReference type="NCBI Taxonomy" id="274593"/>
    <lineage>
        <taxon>Bacteria</taxon>
        <taxon>Bacillati</taxon>
        <taxon>Bacillota</taxon>
        <taxon>Bacilli</taxon>
        <taxon>Bacillales</taxon>
        <taxon>Paenibacillaceae</taxon>
        <taxon>Paenibacillus</taxon>
    </lineage>
</organism>
<reference evidence="2 3" key="1">
    <citation type="submission" date="2020-08" db="EMBL/GenBank/DDBJ databases">
        <title>Genomic Encyclopedia of Type Strains, Phase III (KMG-III): the genomes of soil and plant-associated and newly described type strains.</title>
        <authorList>
            <person name="Whitman W."/>
        </authorList>
    </citation>
    <scope>NUCLEOTIDE SEQUENCE [LARGE SCALE GENOMIC DNA]</scope>
    <source>
        <strain evidence="2 3">CECT 5862</strain>
    </source>
</reference>
<keyword evidence="1" id="KW-0732">Signal</keyword>
<dbReference type="SUPFAM" id="SSF53850">
    <property type="entry name" value="Periplasmic binding protein-like II"/>
    <property type="match status" value="1"/>
</dbReference>
<dbReference type="PANTHER" id="PTHR43649:SF12">
    <property type="entry name" value="DIACETYLCHITOBIOSE BINDING PROTEIN DASA"/>
    <property type="match status" value="1"/>
</dbReference>
<keyword evidence="3" id="KW-1185">Reference proteome</keyword>
<proteinExistence type="predicted"/>
<dbReference type="Pfam" id="PF01547">
    <property type="entry name" value="SBP_bac_1"/>
    <property type="match status" value="1"/>
</dbReference>